<evidence type="ECO:0000313" key="3">
    <source>
        <dbReference type="Proteomes" id="UP000748308"/>
    </source>
</evidence>
<dbReference type="PANTHER" id="PTHR32063:SF0">
    <property type="entry name" value="SWARMING MOTILITY PROTEIN SWRC"/>
    <property type="match status" value="1"/>
</dbReference>
<feature type="transmembrane region" description="Helical" evidence="1">
    <location>
        <begin position="538"/>
        <end position="557"/>
    </location>
</feature>
<dbReference type="Gene3D" id="3.30.70.1440">
    <property type="entry name" value="Multidrug efflux transporter AcrB pore domain"/>
    <property type="match status" value="1"/>
</dbReference>
<feature type="transmembrane region" description="Helical" evidence="1">
    <location>
        <begin position="634"/>
        <end position="655"/>
    </location>
</feature>
<dbReference type="Proteomes" id="UP000748308">
    <property type="component" value="Unassembled WGS sequence"/>
</dbReference>
<feature type="transmembrane region" description="Helical" evidence="1">
    <location>
        <begin position="590"/>
        <end position="613"/>
    </location>
</feature>
<feature type="non-terminal residue" evidence="2">
    <location>
        <position position="1"/>
    </location>
</feature>
<organism evidence="2 3">
    <name type="scientific">Eiseniibacteriota bacterium</name>
    <dbReference type="NCBI Taxonomy" id="2212470"/>
    <lineage>
        <taxon>Bacteria</taxon>
        <taxon>Candidatus Eiseniibacteriota</taxon>
    </lineage>
</organism>
<keyword evidence="1" id="KW-0812">Transmembrane</keyword>
<keyword evidence="1" id="KW-1133">Transmembrane helix</keyword>
<feature type="transmembrane region" description="Helical" evidence="1">
    <location>
        <begin position="202"/>
        <end position="220"/>
    </location>
</feature>
<dbReference type="InterPro" id="IPR001036">
    <property type="entry name" value="Acrflvin-R"/>
</dbReference>
<gene>
    <name evidence="2" type="ORF">FJY75_11575</name>
</gene>
<evidence type="ECO:0000256" key="1">
    <source>
        <dbReference type="SAM" id="Phobius"/>
    </source>
</evidence>
<accession>A0A938BRM5</accession>
<dbReference type="AlphaFoldDB" id="A0A938BRM5"/>
<dbReference type="GO" id="GO:0042910">
    <property type="term" value="F:xenobiotic transmembrane transporter activity"/>
    <property type="evidence" value="ECO:0007669"/>
    <property type="project" value="TreeGrafter"/>
</dbReference>
<dbReference type="Gene3D" id="3.30.70.1430">
    <property type="entry name" value="Multidrug efflux transporter AcrB pore domain"/>
    <property type="match status" value="1"/>
</dbReference>
<feature type="transmembrane region" description="Helical" evidence="1">
    <location>
        <begin position="139"/>
        <end position="160"/>
    </location>
</feature>
<feature type="transmembrane region" description="Helical" evidence="1">
    <location>
        <begin position="667"/>
        <end position="690"/>
    </location>
</feature>
<name>A0A938BRM5_UNCEI</name>
<evidence type="ECO:0000313" key="2">
    <source>
        <dbReference type="EMBL" id="MBM3318480.1"/>
    </source>
</evidence>
<dbReference type="SUPFAM" id="SSF82866">
    <property type="entry name" value="Multidrug efflux transporter AcrB transmembrane domain"/>
    <property type="match status" value="2"/>
</dbReference>
<dbReference type="PRINTS" id="PR00702">
    <property type="entry name" value="ACRIFLAVINRP"/>
</dbReference>
<sequence>YGAVLAFLVLLFFLRDWRSPVVVSLAIPVSIFTTFACLYFARVNLNLMSLGGLSLAAGMLVDNSIVVLENINRQLRERWARGAEAAPGRRRDAVVRDTCAGGAGEVANAVIASTLTTIAVFFPVIYVPGIAGEFFRDQALTVTISLAVSIFAALLLQPVLSARALPARPGAPQGLFRLSDELLDRAAALYRRGLTRVLARKGAFLAAVALLLLLGAWVGLTMPKSLLPGRSRGDFTLALELPAGTPLEETERVTAWLCESLSGFEEIETAYAQVGETERTLAALKEYSAAHTARIRVVLRPSRQGAARMEAVKARLSARLAELPGATAVFREEGVGLSEVLASGEAEFTLGIVAERPEAALAAAETLMERLARVPGLRDLNVDRVLGNPAIDARIDRELALRHGLEPDELARELRARVQGVVATTYNEVEQRVDIAVRLPLTQRRNLEEVLASPVALPGGRSVPLGTFVLQAENRPVREIVRRNQRRQISITGDVHGRALGDVWADVHGLIAGLDLPPGAGFVIGGEQEEIHRSFRDLGWALLLSLLLVYMILAAQFESFLDPLIISGVLPTGVLGGLLALLATGQSINIMSLIGMIALLGIAVNNAIVQVATIRRLREQGWDGRAAVMEGSRLRLRPMLMTTLTTVLALTPMAIGLGTGEQIQRPLAITLMGGLIVATMLNLFQTPVLYELLHRWTERRYDEPGTAPRGPRP</sequence>
<feature type="transmembrane region" description="Helical" evidence="1">
    <location>
        <begin position="106"/>
        <end position="127"/>
    </location>
</feature>
<proteinExistence type="predicted"/>
<feature type="transmembrane region" description="Helical" evidence="1">
    <location>
        <begin position="50"/>
        <end position="68"/>
    </location>
</feature>
<dbReference type="GO" id="GO:0005886">
    <property type="term" value="C:plasma membrane"/>
    <property type="evidence" value="ECO:0007669"/>
    <property type="project" value="TreeGrafter"/>
</dbReference>
<keyword evidence="1" id="KW-0472">Membrane</keyword>
<dbReference type="SUPFAM" id="SSF82714">
    <property type="entry name" value="Multidrug efflux transporter AcrB TolC docking domain, DN and DC subdomains"/>
    <property type="match status" value="1"/>
</dbReference>
<dbReference type="EMBL" id="VGIY01000372">
    <property type="protein sequence ID" value="MBM3318480.1"/>
    <property type="molecule type" value="Genomic_DNA"/>
</dbReference>
<protein>
    <submittedName>
        <fullName evidence="2">Efflux RND transporter permease subunit</fullName>
    </submittedName>
</protein>
<feature type="transmembrane region" description="Helical" evidence="1">
    <location>
        <begin position="564"/>
        <end position="584"/>
    </location>
</feature>
<dbReference type="SUPFAM" id="SSF82693">
    <property type="entry name" value="Multidrug efflux transporter AcrB pore domain, PN1, PN2, PC1 and PC2 subdomains"/>
    <property type="match status" value="1"/>
</dbReference>
<reference evidence="2" key="1">
    <citation type="submission" date="2019-03" db="EMBL/GenBank/DDBJ databases">
        <title>Lake Tanganyika Metagenome-Assembled Genomes (MAGs).</title>
        <authorList>
            <person name="Tran P."/>
        </authorList>
    </citation>
    <scope>NUCLEOTIDE SEQUENCE</scope>
    <source>
        <strain evidence="2">M_DeepCast_400m_m2_100</strain>
    </source>
</reference>
<dbReference type="InterPro" id="IPR027463">
    <property type="entry name" value="AcrB_DN_DC_subdom"/>
</dbReference>
<dbReference type="Gene3D" id="3.30.2090.10">
    <property type="entry name" value="Multidrug efflux transporter AcrB TolC docking domain, DN and DC subdomains"/>
    <property type="match status" value="1"/>
</dbReference>
<dbReference type="Pfam" id="PF00873">
    <property type="entry name" value="ACR_tran"/>
    <property type="match status" value="1"/>
</dbReference>
<comment type="caution">
    <text evidence="2">The sequence shown here is derived from an EMBL/GenBank/DDBJ whole genome shotgun (WGS) entry which is preliminary data.</text>
</comment>
<dbReference type="Gene3D" id="1.20.1640.10">
    <property type="entry name" value="Multidrug efflux transporter AcrB transmembrane domain"/>
    <property type="match status" value="2"/>
</dbReference>
<dbReference type="PANTHER" id="PTHR32063">
    <property type="match status" value="1"/>
</dbReference>